<keyword evidence="2 4" id="KW-0547">Nucleotide-binding</keyword>
<dbReference type="InterPro" id="IPR041472">
    <property type="entry name" value="BL00235/CARNS1_N"/>
</dbReference>
<dbReference type="PANTHER" id="PTHR43585">
    <property type="entry name" value="FUMIPYRROLE BIOSYNTHESIS PROTEIN C"/>
    <property type="match status" value="1"/>
</dbReference>
<dbReference type="Gene3D" id="3.30.470.20">
    <property type="entry name" value="ATP-grasp fold, B domain"/>
    <property type="match status" value="2"/>
</dbReference>
<gene>
    <name evidence="6" type="ORF">GCM10010191_57010</name>
</gene>
<feature type="domain" description="ATP-grasp" evidence="5">
    <location>
        <begin position="112"/>
        <end position="301"/>
    </location>
</feature>
<dbReference type="SUPFAM" id="SSF56059">
    <property type="entry name" value="Glutathione synthetase ATP-binding domain-like"/>
    <property type="match status" value="2"/>
</dbReference>
<dbReference type="EMBL" id="BAAARW010000020">
    <property type="protein sequence ID" value="GAA2435017.1"/>
    <property type="molecule type" value="Genomic_DNA"/>
</dbReference>
<dbReference type="Pfam" id="PF18603">
    <property type="entry name" value="LAL_C2"/>
    <property type="match status" value="2"/>
</dbReference>
<keyword evidence="1" id="KW-0436">Ligase</keyword>
<evidence type="ECO:0000256" key="1">
    <source>
        <dbReference type="ARBA" id="ARBA00022598"/>
    </source>
</evidence>
<dbReference type="InterPro" id="IPR052032">
    <property type="entry name" value="ATP-dep_AA_Ligase"/>
</dbReference>
<keyword evidence="7" id="KW-1185">Reference proteome</keyword>
<sequence length="839" mass="89778">MYPVPAKRVLVLGCRPESVDALRRRGAEVTCVVAPGESLPSAAVRKVRVTAHSNLEDVVGGLEREGIDLGEFDIVCSQHEFSLAAASALGGGDRSHLPMDTVIRLRDKAVQKEAVRAAGIPVAGFEVVTDLDRLESALAPGCVLKPLASSSSRNVLVVTDPEAAVEEIRHRRVPGPWLVEEFVDGAELQIDGVVRDGEIEFLAVSKYLQNLIEVRDGGLNASIVLDPADEPERYARARGLADAALRALRHRNGIFHMEVFDQPGGLVFGECAGRVSGGRTDVLLAEKFGVDLHDEWALSVLGEPSQVAPAKSEATFGDIYLTPPPGRLIEIPGEDEISARPGVVHARVMAVPGEEMPHERDASSVCAAQAVVRGKDAAEVERHLRDLARWFRSAVVTDGGRPPEPARRAPRVMVLGGRPDVIRKAAALGLDIVNVQKPSAFDPAVLEHASQVHLVDYQDVPAVETLVEALHRTDPFTRVFTQNEAAQVVCGHLTSRLGLPGNGVDVVRTLHDKPAMRARLNEHGVGPVAVQAVTTKEALRDFTVRHGASVVKPTMGSGSLGVRKIHCVEDVDEVWSWILSSGVRDFFAEQLLTGTEVSVETFSARGRHTVLAVTGKDTGDGVVELGHVVPAPLKNADLAQVGEFTRRVLDAVGLVDGLAHTEVMLTADGPRAIESHCRRGGDQINKLVRMVYGVDMETLAFRLALTADPLRAAPRGEGGAAIRFLVAEPGQVVSVEGVERATAMEGVVEVRVQVVPGDVVNPLRWSEDRCGYVLVHACDGPTAERIAGEAAELISIRTAAVPDAPDDTLAALLSDVDEVLDPFAARHAFPSRGNVESHV</sequence>
<organism evidence="6 7">
    <name type="scientific">Actinomadura vinacea</name>
    <dbReference type="NCBI Taxonomy" id="115336"/>
    <lineage>
        <taxon>Bacteria</taxon>
        <taxon>Bacillati</taxon>
        <taxon>Actinomycetota</taxon>
        <taxon>Actinomycetes</taxon>
        <taxon>Streptosporangiales</taxon>
        <taxon>Thermomonosporaceae</taxon>
        <taxon>Actinomadura</taxon>
    </lineage>
</organism>
<evidence type="ECO:0000256" key="4">
    <source>
        <dbReference type="PROSITE-ProRule" id="PRU00409"/>
    </source>
</evidence>
<proteinExistence type="predicted"/>
<dbReference type="InterPro" id="IPR011761">
    <property type="entry name" value="ATP-grasp"/>
</dbReference>
<dbReference type="PROSITE" id="PS50975">
    <property type="entry name" value="ATP_GRASP"/>
    <property type="match status" value="2"/>
</dbReference>
<comment type="caution">
    <text evidence="6">The sequence shown here is derived from an EMBL/GenBank/DDBJ whole genome shotgun (WGS) entry which is preliminary data.</text>
</comment>
<dbReference type="Pfam" id="PF18130">
    <property type="entry name" value="ATPgrasp_N"/>
    <property type="match status" value="1"/>
</dbReference>
<evidence type="ECO:0000256" key="2">
    <source>
        <dbReference type="ARBA" id="ARBA00022741"/>
    </source>
</evidence>
<dbReference type="Gene3D" id="3.40.50.20">
    <property type="match status" value="1"/>
</dbReference>
<keyword evidence="3 4" id="KW-0067">ATP-binding</keyword>
<evidence type="ECO:0000313" key="6">
    <source>
        <dbReference type="EMBL" id="GAA2435017.1"/>
    </source>
</evidence>
<name>A0ABP5WS95_9ACTN</name>
<protein>
    <recommendedName>
        <fullName evidence="5">ATP-grasp domain-containing protein</fullName>
    </recommendedName>
</protein>
<accession>A0ABP5WS95</accession>
<evidence type="ECO:0000259" key="5">
    <source>
        <dbReference type="PROSITE" id="PS50975"/>
    </source>
</evidence>
<evidence type="ECO:0000313" key="7">
    <source>
        <dbReference type="Proteomes" id="UP001501231"/>
    </source>
</evidence>
<reference evidence="7" key="1">
    <citation type="journal article" date="2019" name="Int. J. Syst. Evol. Microbiol.">
        <title>The Global Catalogue of Microorganisms (GCM) 10K type strain sequencing project: providing services to taxonomists for standard genome sequencing and annotation.</title>
        <authorList>
            <consortium name="The Broad Institute Genomics Platform"/>
            <consortium name="The Broad Institute Genome Sequencing Center for Infectious Disease"/>
            <person name="Wu L."/>
            <person name="Ma J."/>
        </authorList>
    </citation>
    <scope>NUCLEOTIDE SEQUENCE [LARGE SCALE GENOMIC DNA]</scope>
    <source>
        <strain evidence="7">JCM 3325</strain>
    </source>
</reference>
<dbReference type="Pfam" id="PF02222">
    <property type="entry name" value="ATP-grasp"/>
    <property type="match status" value="1"/>
</dbReference>
<dbReference type="InterPro" id="IPR040570">
    <property type="entry name" value="LAL_C2"/>
</dbReference>
<dbReference type="RefSeq" id="WP_344592999.1">
    <property type="nucleotide sequence ID" value="NZ_BAAARW010000020.1"/>
</dbReference>
<dbReference type="Pfam" id="PF13535">
    <property type="entry name" value="ATP-grasp_4"/>
    <property type="match status" value="1"/>
</dbReference>
<evidence type="ECO:0000256" key="3">
    <source>
        <dbReference type="ARBA" id="ARBA00022840"/>
    </source>
</evidence>
<feature type="domain" description="ATP-grasp" evidence="5">
    <location>
        <begin position="517"/>
        <end position="705"/>
    </location>
</feature>
<dbReference type="InterPro" id="IPR003135">
    <property type="entry name" value="ATP-grasp_carboxylate-amine"/>
</dbReference>
<dbReference type="PANTHER" id="PTHR43585:SF2">
    <property type="entry name" value="ATP-GRASP ENZYME FSQD"/>
    <property type="match status" value="1"/>
</dbReference>
<dbReference type="Proteomes" id="UP001501231">
    <property type="component" value="Unassembled WGS sequence"/>
</dbReference>